<dbReference type="PANTHER" id="PTHR43830:SF3">
    <property type="entry name" value="PROTEIN PSP1"/>
    <property type="match status" value="1"/>
</dbReference>
<reference evidence="3 4" key="1">
    <citation type="submission" date="2019-02" db="EMBL/GenBank/DDBJ databases">
        <title>Deep-cultivation of Planctomycetes and their phenomic and genomic characterization uncovers novel biology.</title>
        <authorList>
            <person name="Wiegand S."/>
            <person name="Jogler M."/>
            <person name="Boedeker C."/>
            <person name="Pinto D."/>
            <person name="Vollmers J."/>
            <person name="Rivas-Marin E."/>
            <person name="Kohn T."/>
            <person name="Peeters S.H."/>
            <person name="Heuer A."/>
            <person name="Rast P."/>
            <person name="Oberbeckmann S."/>
            <person name="Bunk B."/>
            <person name="Jeske O."/>
            <person name="Meyerdierks A."/>
            <person name="Storesund J.E."/>
            <person name="Kallscheuer N."/>
            <person name="Luecker S."/>
            <person name="Lage O.M."/>
            <person name="Pohl T."/>
            <person name="Merkel B.J."/>
            <person name="Hornburger P."/>
            <person name="Mueller R.-W."/>
            <person name="Bruemmer F."/>
            <person name="Labrenz M."/>
            <person name="Spormann A.M."/>
            <person name="Op den Camp H."/>
            <person name="Overmann J."/>
            <person name="Amann R."/>
            <person name="Jetten M.S.M."/>
            <person name="Mascher T."/>
            <person name="Medema M.H."/>
            <person name="Devos D.P."/>
            <person name="Kaster A.-K."/>
            <person name="Ovreas L."/>
            <person name="Rohde M."/>
            <person name="Galperin M.Y."/>
            <person name="Jogler C."/>
        </authorList>
    </citation>
    <scope>NUCLEOTIDE SEQUENCE [LARGE SCALE GENOMIC DNA]</scope>
    <source>
        <strain evidence="3 4">HG15A2</strain>
    </source>
</reference>
<dbReference type="InterPro" id="IPR047767">
    <property type="entry name" value="PSP1-like"/>
</dbReference>
<dbReference type="EMBL" id="CP036263">
    <property type="protein sequence ID" value="QDS96789.1"/>
    <property type="molecule type" value="Genomic_DNA"/>
</dbReference>
<protein>
    <recommendedName>
        <fullName evidence="2">PSP1 C-terminal domain-containing protein</fullName>
    </recommendedName>
</protein>
<gene>
    <name evidence="3" type="ORF">HG15A2_00470</name>
</gene>
<dbReference type="Pfam" id="PF04468">
    <property type="entry name" value="PSP1"/>
    <property type="match status" value="1"/>
</dbReference>
<feature type="compositionally biased region" description="Polar residues" evidence="1">
    <location>
        <begin position="320"/>
        <end position="330"/>
    </location>
</feature>
<evidence type="ECO:0000256" key="1">
    <source>
        <dbReference type="SAM" id="MobiDB-lite"/>
    </source>
</evidence>
<keyword evidence="4" id="KW-1185">Reference proteome</keyword>
<feature type="region of interest" description="Disordered" evidence="1">
    <location>
        <begin position="259"/>
        <end position="347"/>
    </location>
</feature>
<dbReference type="PROSITE" id="PS51411">
    <property type="entry name" value="PSP1_C"/>
    <property type="match status" value="1"/>
</dbReference>
<name>A0A517MPI6_9BACT</name>
<evidence type="ECO:0000259" key="2">
    <source>
        <dbReference type="PROSITE" id="PS51411"/>
    </source>
</evidence>
<feature type="compositionally biased region" description="Basic and acidic residues" evidence="1">
    <location>
        <begin position="309"/>
        <end position="318"/>
    </location>
</feature>
<dbReference type="NCBIfam" id="NF041131">
    <property type="entry name" value="RicT_YaaT_fam"/>
    <property type="match status" value="1"/>
</dbReference>
<dbReference type="KEGG" id="amob:HG15A2_00470"/>
<sequence>MRNLGVFGVRGSDTYGRGAEVIARTSRGLETGEVLCEATEHVVSQMKEPKHGQILHLQTEADVSELRRLHDQEKLEHQAAAERIVELGLEMQLIDVERLYGGERVVVYYLAENRVDFRQLVKTLAKEFQTRIEMRQIGVRDEAKLLADYGDCGKPVCCNTHLSEMPPVSMRMAKLQKATLDPSKISGRCGRLKCCLRYEYETYQDLQKDLPPIGSEIITNNGKAKVLAHEILAGQVLVQSEDMRRVMIDASEVLTIVKRGGQPKKKSSKPAQQSSDTKQSGKGAEAETSDSKVPESKASESSEAAGDASLEKTAKEQVDSEPNTQAINQPSDGESSGDGDDSTLTRD</sequence>
<accession>A0A517MPI6</accession>
<dbReference type="PANTHER" id="PTHR43830">
    <property type="entry name" value="PROTEIN PSP1"/>
    <property type="match status" value="1"/>
</dbReference>
<dbReference type="AlphaFoldDB" id="A0A517MPI6"/>
<feature type="compositionally biased region" description="Basic and acidic residues" evidence="1">
    <location>
        <begin position="289"/>
        <end position="300"/>
    </location>
</feature>
<organism evidence="3 4">
    <name type="scientific">Adhaeretor mobilis</name>
    <dbReference type="NCBI Taxonomy" id="1930276"/>
    <lineage>
        <taxon>Bacteria</taxon>
        <taxon>Pseudomonadati</taxon>
        <taxon>Planctomycetota</taxon>
        <taxon>Planctomycetia</taxon>
        <taxon>Pirellulales</taxon>
        <taxon>Lacipirellulaceae</taxon>
        <taxon>Adhaeretor</taxon>
    </lineage>
</organism>
<evidence type="ECO:0000313" key="4">
    <source>
        <dbReference type="Proteomes" id="UP000319852"/>
    </source>
</evidence>
<dbReference type="InterPro" id="IPR007557">
    <property type="entry name" value="PSP1_C"/>
</dbReference>
<proteinExistence type="predicted"/>
<feature type="domain" description="PSP1 C-terminal" evidence="2">
    <location>
        <begin position="52"/>
        <end position="137"/>
    </location>
</feature>
<dbReference type="GO" id="GO:0005737">
    <property type="term" value="C:cytoplasm"/>
    <property type="evidence" value="ECO:0007669"/>
    <property type="project" value="TreeGrafter"/>
</dbReference>
<evidence type="ECO:0000313" key="3">
    <source>
        <dbReference type="EMBL" id="QDS96789.1"/>
    </source>
</evidence>
<dbReference type="Proteomes" id="UP000319852">
    <property type="component" value="Chromosome"/>
</dbReference>